<dbReference type="Proteomes" id="UP000475862">
    <property type="component" value="Unassembled WGS sequence"/>
</dbReference>
<comment type="similarity">
    <text evidence="2">Belongs to the ABC transporter superfamily. ABCG family. Eye pigment precursor importer (TC 3.A.1.204) subfamily.</text>
</comment>
<dbReference type="SMART" id="SM00382">
    <property type="entry name" value="AAA"/>
    <property type="match status" value="1"/>
</dbReference>
<dbReference type="EMBL" id="VYZN01000016">
    <property type="protein sequence ID" value="KAE9538595.1"/>
    <property type="molecule type" value="Genomic_DNA"/>
</dbReference>
<feature type="transmembrane region" description="Helical" evidence="9">
    <location>
        <begin position="459"/>
        <end position="483"/>
    </location>
</feature>
<dbReference type="OrthoDB" id="66620at2759"/>
<evidence type="ECO:0000313" key="11">
    <source>
        <dbReference type="EMBL" id="KAE9538595.1"/>
    </source>
</evidence>
<proteinExistence type="inferred from homology"/>
<dbReference type="GO" id="GO:0140359">
    <property type="term" value="F:ABC-type transporter activity"/>
    <property type="evidence" value="ECO:0007669"/>
    <property type="project" value="InterPro"/>
</dbReference>
<evidence type="ECO:0000256" key="3">
    <source>
        <dbReference type="ARBA" id="ARBA00022448"/>
    </source>
</evidence>
<dbReference type="InterPro" id="IPR050352">
    <property type="entry name" value="ABCG_transporters"/>
</dbReference>
<dbReference type="PROSITE" id="PS00211">
    <property type="entry name" value="ABC_TRANSPORTER_1"/>
    <property type="match status" value="1"/>
</dbReference>
<dbReference type="CDD" id="cd03213">
    <property type="entry name" value="ABCG_EPDR"/>
    <property type="match status" value="1"/>
</dbReference>
<feature type="transmembrane region" description="Helical" evidence="9">
    <location>
        <begin position="387"/>
        <end position="408"/>
    </location>
</feature>
<keyword evidence="5" id="KW-0547">Nucleotide-binding</keyword>
<feature type="transmembrane region" description="Helical" evidence="9">
    <location>
        <begin position="527"/>
        <end position="548"/>
    </location>
</feature>
<evidence type="ECO:0000313" key="12">
    <source>
        <dbReference type="Proteomes" id="UP000475862"/>
    </source>
</evidence>
<dbReference type="InterPro" id="IPR003439">
    <property type="entry name" value="ABC_transporter-like_ATP-bd"/>
</dbReference>
<dbReference type="Gene3D" id="3.40.50.300">
    <property type="entry name" value="P-loop containing nucleotide triphosphate hydrolases"/>
    <property type="match status" value="1"/>
</dbReference>
<comment type="subcellular location">
    <subcellularLocation>
        <location evidence="1">Membrane</location>
        <topology evidence="1">Multi-pass membrane protein</topology>
    </subcellularLocation>
</comment>
<dbReference type="GO" id="GO:0005886">
    <property type="term" value="C:plasma membrane"/>
    <property type="evidence" value="ECO:0007669"/>
    <property type="project" value="TreeGrafter"/>
</dbReference>
<evidence type="ECO:0000259" key="10">
    <source>
        <dbReference type="PROSITE" id="PS50893"/>
    </source>
</evidence>
<comment type="caution">
    <text evidence="11">The sequence shown here is derived from an EMBL/GenBank/DDBJ whole genome shotgun (WGS) entry which is preliminary data.</text>
</comment>
<keyword evidence="12" id="KW-1185">Reference proteome</keyword>
<evidence type="ECO:0000256" key="4">
    <source>
        <dbReference type="ARBA" id="ARBA00022692"/>
    </source>
</evidence>
<sequence length="639" mass="72671">MFNRDKCYQTENNSENIRTTGLQLLPKKPEVHLSFESLTYTVNTYRKLKKVKKKILHGINGSFRSGQLTAIMGPSGCGKSTLLNVLAGYSISGSSGQVYLNESLRDEKQMANISCYIQQDDYVRDLLTVRESMTVAAHLKLPTTVSAISKASQVEDLLDAIGLSVHGDTITKCLSGGQKKRLSIALELITNPSILFLDEPTTGLDSQSCRNLVSLMMNLAHNENRTMVCTLHQPSALLFEKFDQVYVLSSGRCIYQGPPKLVIPYFAENSVICPSYHNPADFLIEVAIGEYGTGVLVELFDITKLMNINDRNKCLTISNEGNDAQLDNGVFSRYTFFVTREYQKNNNTDNKRLPYKTELLNKPPFYIQTYHLYWRNVIMYKRNKTNAMLRITVHFAVALIVSYIYRGVGNDAARVLDNMKFVYGTNLFLAYTGLMAVIVSFPLEYMVLKREHFNGWYTLFPYMVSVLLVEIPLQLSCCLAYIIPAYMITDQPLEIIRFGYFAVFLVATSLTSQSAGFLCGATMPLKISVFVGPVSLALLSMFGFAIRFSDIPAMYVWLHHFSFVRASFQSLLYSLYGFTRGILPCFDEMYCHYKNPMKFLTEMAFDHMNINPELLYVCFFFLCTYVLTITVIWYKLNKR</sequence>
<dbReference type="Pfam" id="PF00005">
    <property type="entry name" value="ABC_tran"/>
    <property type="match status" value="1"/>
</dbReference>
<dbReference type="GO" id="GO:0005524">
    <property type="term" value="F:ATP binding"/>
    <property type="evidence" value="ECO:0007669"/>
    <property type="project" value="UniProtKB-KW"/>
</dbReference>
<evidence type="ECO:0000256" key="8">
    <source>
        <dbReference type="ARBA" id="ARBA00023136"/>
    </source>
</evidence>
<keyword evidence="7 9" id="KW-1133">Transmembrane helix</keyword>
<feature type="transmembrane region" description="Helical" evidence="9">
    <location>
        <begin position="495"/>
        <end position="520"/>
    </location>
</feature>
<dbReference type="AlphaFoldDB" id="A0A6G0TTN5"/>
<evidence type="ECO:0000256" key="1">
    <source>
        <dbReference type="ARBA" id="ARBA00004141"/>
    </source>
</evidence>
<dbReference type="PANTHER" id="PTHR48041:SF61">
    <property type="entry name" value="SD03967P"/>
    <property type="match status" value="1"/>
</dbReference>
<dbReference type="GO" id="GO:0016887">
    <property type="term" value="F:ATP hydrolysis activity"/>
    <property type="evidence" value="ECO:0007669"/>
    <property type="project" value="InterPro"/>
</dbReference>
<name>A0A6G0TTN5_APHGL</name>
<dbReference type="InterPro" id="IPR043926">
    <property type="entry name" value="ABCG_dom"/>
</dbReference>
<evidence type="ECO:0000256" key="7">
    <source>
        <dbReference type="ARBA" id="ARBA00022989"/>
    </source>
</evidence>
<reference evidence="11 12" key="1">
    <citation type="submission" date="2019-08" db="EMBL/GenBank/DDBJ databases">
        <title>The genome of the soybean aphid Biotype 1, its phylome, world population structure and adaptation to the North American continent.</title>
        <authorList>
            <person name="Giordano R."/>
            <person name="Donthu R.K."/>
            <person name="Hernandez A.G."/>
            <person name="Wright C.L."/>
            <person name="Zimin A.V."/>
        </authorList>
    </citation>
    <scope>NUCLEOTIDE SEQUENCE [LARGE SCALE GENOMIC DNA]</scope>
    <source>
        <tissue evidence="11">Whole aphids</tissue>
    </source>
</reference>
<organism evidence="11 12">
    <name type="scientific">Aphis glycines</name>
    <name type="common">Soybean aphid</name>
    <dbReference type="NCBI Taxonomy" id="307491"/>
    <lineage>
        <taxon>Eukaryota</taxon>
        <taxon>Metazoa</taxon>
        <taxon>Ecdysozoa</taxon>
        <taxon>Arthropoda</taxon>
        <taxon>Hexapoda</taxon>
        <taxon>Insecta</taxon>
        <taxon>Pterygota</taxon>
        <taxon>Neoptera</taxon>
        <taxon>Paraneoptera</taxon>
        <taxon>Hemiptera</taxon>
        <taxon>Sternorrhyncha</taxon>
        <taxon>Aphidomorpha</taxon>
        <taxon>Aphidoidea</taxon>
        <taxon>Aphididae</taxon>
        <taxon>Aphidini</taxon>
        <taxon>Aphis</taxon>
        <taxon>Aphis</taxon>
    </lineage>
</organism>
<dbReference type="InterPro" id="IPR003593">
    <property type="entry name" value="AAA+_ATPase"/>
</dbReference>
<evidence type="ECO:0000256" key="6">
    <source>
        <dbReference type="ARBA" id="ARBA00022840"/>
    </source>
</evidence>
<dbReference type="Pfam" id="PF19055">
    <property type="entry name" value="ABC2_membrane_7"/>
    <property type="match status" value="1"/>
</dbReference>
<protein>
    <recommendedName>
        <fullName evidence="10">ABC transporter domain-containing protein</fullName>
    </recommendedName>
</protein>
<dbReference type="PANTHER" id="PTHR48041">
    <property type="entry name" value="ABC TRANSPORTER G FAMILY MEMBER 28"/>
    <property type="match status" value="1"/>
</dbReference>
<gene>
    <name evidence="11" type="ORF">AGLY_005694</name>
</gene>
<evidence type="ECO:0000256" key="9">
    <source>
        <dbReference type="SAM" id="Phobius"/>
    </source>
</evidence>
<feature type="transmembrane region" description="Helical" evidence="9">
    <location>
        <begin position="428"/>
        <end position="447"/>
    </location>
</feature>
<dbReference type="SUPFAM" id="SSF52540">
    <property type="entry name" value="P-loop containing nucleoside triphosphate hydrolases"/>
    <property type="match status" value="1"/>
</dbReference>
<feature type="transmembrane region" description="Helical" evidence="9">
    <location>
        <begin position="614"/>
        <end position="634"/>
    </location>
</feature>
<keyword evidence="8 9" id="KW-0472">Membrane</keyword>
<dbReference type="Pfam" id="PF01061">
    <property type="entry name" value="ABC2_membrane"/>
    <property type="match status" value="1"/>
</dbReference>
<dbReference type="InterPro" id="IPR027417">
    <property type="entry name" value="P-loop_NTPase"/>
</dbReference>
<dbReference type="InterPro" id="IPR017871">
    <property type="entry name" value="ABC_transporter-like_CS"/>
</dbReference>
<keyword evidence="4 9" id="KW-0812">Transmembrane</keyword>
<keyword evidence="3" id="KW-0813">Transport</keyword>
<keyword evidence="6" id="KW-0067">ATP-binding</keyword>
<accession>A0A6G0TTN5</accession>
<dbReference type="InterPro" id="IPR013525">
    <property type="entry name" value="ABC2_TM"/>
</dbReference>
<feature type="domain" description="ABC transporter" evidence="10">
    <location>
        <begin position="33"/>
        <end position="275"/>
    </location>
</feature>
<dbReference type="PROSITE" id="PS50893">
    <property type="entry name" value="ABC_TRANSPORTER_2"/>
    <property type="match status" value="1"/>
</dbReference>
<evidence type="ECO:0000256" key="2">
    <source>
        <dbReference type="ARBA" id="ARBA00005814"/>
    </source>
</evidence>
<dbReference type="FunFam" id="3.40.50.300:FF:001077">
    <property type="entry name" value="Uncharacterized protein, isoform A"/>
    <property type="match status" value="1"/>
</dbReference>
<evidence type="ECO:0000256" key="5">
    <source>
        <dbReference type="ARBA" id="ARBA00022741"/>
    </source>
</evidence>